<dbReference type="AlphaFoldDB" id="A0A2T4IAE5"/>
<reference evidence="1 2" key="1">
    <citation type="submission" date="2015-04" db="EMBL/GenBank/DDBJ databases">
        <title>Genome sequence of Mycoplasma leachii strain 06049.</title>
        <authorList>
            <person name="Sirand-Pugnet P."/>
            <person name="Breton M."/>
            <person name="Dordet-Frisoni E."/>
            <person name="Baranowski E."/>
            <person name="Barre A."/>
            <person name="Couture C."/>
            <person name="Dupuy V."/>
            <person name="Gaurivaud P."/>
            <person name="Jacob D."/>
            <person name="Lemaitre C."/>
            <person name="Manso-Silvan L."/>
            <person name="Nikolski M."/>
            <person name="Nouvel L.-X."/>
            <person name="Poumarat F."/>
            <person name="Tardy F."/>
            <person name="Thebault P."/>
            <person name="Theil S."/>
            <person name="Citti C."/>
            <person name="Thiaucourt F."/>
            <person name="Blanchard A."/>
        </authorList>
    </citation>
    <scope>NUCLEOTIDE SEQUENCE [LARGE SCALE GENOMIC DNA]</scope>
    <source>
        <strain evidence="1 2">06049</strain>
    </source>
</reference>
<sequence>MLLPDNIQPKLSVYYNASLILKTLSQKSNLDMIDLYASIKTLEDMPFNIFLLSLDWLYLTNKIDINDQGVVLLCL</sequence>
<dbReference type="Proteomes" id="UP000241093">
    <property type="component" value="Unassembled WGS sequence"/>
</dbReference>
<dbReference type="Pfam" id="PF20293">
    <property type="entry name" value="MC6"/>
    <property type="match status" value="1"/>
</dbReference>
<protein>
    <submittedName>
        <fullName evidence="1">Uncharacterized protein</fullName>
    </submittedName>
</protein>
<evidence type="ECO:0000313" key="1">
    <source>
        <dbReference type="EMBL" id="PTD31550.1"/>
    </source>
</evidence>
<proteinExistence type="predicted"/>
<dbReference type="RefSeq" id="WP_046784155.1">
    <property type="nucleotide sequence ID" value="NZ_LAUU01000006.1"/>
</dbReference>
<dbReference type="EMBL" id="LAUU01000006">
    <property type="protein sequence ID" value="PTD31550.1"/>
    <property type="molecule type" value="Genomic_DNA"/>
</dbReference>
<name>A0A2T4IAE5_9MOLU</name>
<comment type="caution">
    <text evidence="1">The sequence shown here is derived from an EMBL/GenBank/DDBJ whole genome shotgun (WGS) entry which is preliminary data.</text>
</comment>
<organism evidence="1 2">
    <name type="scientific">Mycoplasma leachii 06049</name>
    <dbReference type="NCBI Taxonomy" id="1188244"/>
    <lineage>
        <taxon>Bacteria</taxon>
        <taxon>Bacillati</taxon>
        <taxon>Mycoplasmatota</taxon>
        <taxon>Mollicutes</taxon>
        <taxon>Mycoplasmataceae</taxon>
        <taxon>Mycoplasma</taxon>
    </lineage>
</organism>
<dbReference type="InterPro" id="IPR046897">
    <property type="entry name" value="ABC-3C_MC6"/>
</dbReference>
<accession>A0A2T4IAE5</accession>
<evidence type="ECO:0000313" key="2">
    <source>
        <dbReference type="Proteomes" id="UP000241093"/>
    </source>
</evidence>
<gene>
    <name evidence="1" type="ORF">MLEAa_2510</name>
</gene>